<evidence type="ECO:0000313" key="1">
    <source>
        <dbReference type="EMBL" id="KKN90139.1"/>
    </source>
</evidence>
<proteinExistence type="predicted"/>
<dbReference type="AlphaFoldDB" id="A0A0F9UEP1"/>
<accession>A0A0F9UEP1</accession>
<comment type="caution">
    <text evidence="1">The sequence shown here is derived from an EMBL/GenBank/DDBJ whole genome shotgun (WGS) entry which is preliminary data.</text>
</comment>
<gene>
    <name evidence="1" type="ORF">LCGC14_0232550</name>
</gene>
<protein>
    <submittedName>
        <fullName evidence="1">Uncharacterized protein</fullName>
    </submittedName>
</protein>
<dbReference type="EMBL" id="LAZR01000113">
    <property type="protein sequence ID" value="KKN90139.1"/>
    <property type="molecule type" value="Genomic_DNA"/>
</dbReference>
<name>A0A0F9UEP1_9ZZZZ</name>
<organism evidence="1">
    <name type="scientific">marine sediment metagenome</name>
    <dbReference type="NCBI Taxonomy" id="412755"/>
    <lineage>
        <taxon>unclassified sequences</taxon>
        <taxon>metagenomes</taxon>
        <taxon>ecological metagenomes</taxon>
    </lineage>
</organism>
<sequence length="81" mass="9542">MISRRRPKLLNKYWQVVIPVGGTLWNLGAYRGTRKAIVTNERRSELSSKYLCHHPLETYVTIAGFNTREEAIHFQKCYNIF</sequence>
<reference evidence="1" key="1">
    <citation type="journal article" date="2015" name="Nature">
        <title>Complex archaea that bridge the gap between prokaryotes and eukaryotes.</title>
        <authorList>
            <person name="Spang A."/>
            <person name="Saw J.H."/>
            <person name="Jorgensen S.L."/>
            <person name="Zaremba-Niedzwiedzka K."/>
            <person name="Martijn J."/>
            <person name="Lind A.E."/>
            <person name="van Eijk R."/>
            <person name="Schleper C."/>
            <person name="Guy L."/>
            <person name="Ettema T.J."/>
        </authorList>
    </citation>
    <scope>NUCLEOTIDE SEQUENCE</scope>
</reference>